<dbReference type="PANTHER" id="PTHR11902:SF1">
    <property type="entry name" value="ENOLASE"/>
    <property type="match status" value="1"/>
</dbReference>
<dbReference type="FunFam" id="3.30.390.10:FF:000001">
    <property type="entry name" value="Enolase"/>
    <property type="match status" value="1"/>
</dbReference>
<dbReference type="Pfam" id="PF03952">
    <property type="entry name" value="Enolase_N"/>
    <property type="match status" value="1"/>
</dbReference>
<feature type="binding site" evidence="10 13">
    <location>
        <position position="289"/>
    </location>
    <ligand>
        <name>Mg(2+)</name>
        <dbReference type="ChEBI" id="CHEBI:18420"/>
    </ligand>
</feature>
<dbReference type="Gene3D" id="3.30.390.10">
    <property type="entry name" value="Enolase-like, N-terminal domain"/>
    <property type="match status" value="1"/>
</dbReference>
<keyword evidence="6 10" id="KW-0460">Magnesium</keyword>
<comment type="subcellular location">
    <subcellularLocation>
        <location evidence="10">Cytoplasm</location>
    </subcellularLocation>
    <subcellularLocation>
        <location evidence="10">Secreted</location>
    </subcellularLocation>
    <subcellularLocation>
        <location evidence="10">Cell surface</location>
    </subcellularLocation>
    <text evidence="10">Fractions of enolase are present in both the cytoplasm and on the cell surface.</text>
</comment>
<dbReference type="GO" id="GO:0000287">
    <property type="term" value="F:magnesium ion binding"/>
    <property type="evidence" value="ECO:0007669"/>
    <property type="project" value="UniProtKB-UniRule"/>
</dbReference>
<feature type="domain" description="Enolase N-terminal" evidence="15">
    <location>
        <begin position="4"/>
        <end position="134"/>
    </location>
</feature>
<dbReference type="PANTHER" id="PTHR11902">
    <property type="entry name" value="ENOLASE"/>
    <property type="match status" value="1"/>
</dbReference>
<accession>A0A2Z5V388</accession>
<dbReference type="GO" id="GO:0005576">
    <property type="term" value="C:extracellular region"/>
    <property type="evidence" value="ECO:0007669"/>
    <property type="project" value="UniProtKB-SubCell"/>
</dbReference>
<feature type="binding site" evidence="12">
    <location>
        <position position="170"/>
    </location>
    <ligand>
        <name>substrate</name>
    </ligand>
</feature>
<evidence type="ECO:0000256" key="10">
    <source>
        <dbReference type="HAMAP-Rule" id="MF_00318"/>
    </source>
</evidence>
<comment type="cofactor">
    <cofactor evidence="13">
        <name>Mg(2+)</name>
        <dbReference type="ChEBI" id="CHEBI:18420"/>
    </cofactor>
    <text evidence="13">Mg(2+) is required for catalysis and for stabilizing the dimer.</text>
</comment>
<dbReference type="GO" id="GO:0006096">
    <property type="term" value="P:glycolytic process"/>
    <property type="evidence" value="ECO:0007669"/>
    <property type="project" value="UniProtKB-UniRule"/>
</dbReference>
<feature type="binding site" evidence="10 13">
    <location>
        <position position="316"/>
    </location>
    <ligand>
        <name>Mg(2+)</name>
        <dbReference type="ChEBI" id="CHEBI:18420"/>
    </ligand>
</feature>
<feature type="binding site" evidence="10 13">
    <location>
        <position position="248"/>
    </location>
    <ligand>
        <name>Mg(2+)</name>
        <dbReference type="ChEBI" id="CHEBI:18420"/>
    </ligand>
</feature>
<protein>
    <recommendedName>
        <fullName evidence="4 10">Enolase</fullName>
        <ecNumber evidence="3 10">4.2.1.11</ecNumber>
    </recommendedName>
    <alternativeName>
        <fullName evidence="10">2-phospho-D-glycerate hydro-lyase</fullName>
    </alternativeName>
    <alternativeName>
        <fullName evidence="10">2-phosphoglycerate dehydratase</fullName>
    </alternativeName>
</protein>
<dbReference type="CDD" id="cd03313">
    <property type="entry name" value="enolase"/>
    <property type="match status" value="1"/>
</dbReference>
<evidence type="ECO:0000256" key="5">
    <source>
        <dbReference type="ARBA" id="ARBA00022525"/>
    </source>
</evidence>
<evidence type="ECO:0000256" key="4">
    <source>
        <dbReference type="ARBA" id="ARBA00017068"/>
    </source>
</evidence>
<dbReference type="PROSITE" id="PS00164">
    <property type="entry name" value="ENOLASE"/>
    <property type="match status" value="1"/>
</dbReference>
<comment type="catalytic activity">
    <reaction evidence="10">
        <text>(2R)-2-phosphoglycerate = phosphoenolpyruvate + H2O</text>
        <dbReference type="Rhea" id="RHEA:10164"/>
        <dbReference type="ChEBI" id="CHEBI:15377"/>
        <dbReference type="ChEBI" id="CHEBI:58289"/>
        <dbReference type="ChEBI" id="CHEBI:58702"/>
        <dbReference type="EC" id="4.2.1.11"/>
    </reaction>
</comment>
<dbReference type="AlphaFoldDB" id="A0A2Z5V388"/>
<dbReference type="SFLD" id="SFLDS00001">
    <property type="entry name" value="Enolase"/>
    <property type="match status" value="1"/>
</dbReference>
<feature type="binding site" evidence="12">
    <location>
        <begin position="368"/>
        <end position="371"/>
    </location>
    <ligand>
        <name>substrate</name>
    </ligand>
</feature>
<comment type="subunit">
    <text evidence="10">Component of the RNA degradosome, a multiprotein complex involved in RNA processing and mRNA degradation.</text>
</comment>
<keyword evidence="10" id="KW-0963">Cytoplasm</keyword>
<feature type="binding site" evidence="12">
    <location>
        <position position="392"/>
    </location>
    <ligand>
        <name>substrate</name>
    </ligand>
</feature>
<keyword evidence="17" id="KW-1185">Reference proteome</keyword>
<dbReference type="InterPro" id="IPR029017">
    <property type="entry name" value="Enolase-like_N"/>
</dbReference>
<evidence type="ECO:0000256" key="8">
    <source>
        <dbReference type="ARBA" id="ARBA00023239"/>
    </source>
</evidence>
<comment type="similarity">
    <text evidence="2 10">Belongs to the enolase family.</text>
</comment>
<feature type="binding site" evidence="10">
    <location>
        <position position="169"/>
    </location>
    <ligand>
        <name>(2R)-2-phosphoglycerate</name>
        <dbReference type="ChEBI" id="CHEBI:58289"/>
    </ligand>
</feature>
<feature type="binding site" evidence="10">
    <location>
        <position position="371"/>
    </location>
    <ligand>
        <name>(2R)-2-phosphoglycerate</name>
        <dbReference type="ChEBI" id="CHEBI:58289"/>
    </ligand>
</feature>
<dbReference type="InterPro" id="IPR036849">
    <property type="entry name" value="Enolase-like_C_sf"/>
</dbReference>
<gene>
    <name evidence="10 16" type="primary">eno</name>
    <name evidence="16" type="ORF">RVIR1_04290</name>
</gene>
<organism evidence="16 17">
    <name type="scientific">Candidatus Rickettsiella viridis</name>
    <dbReference type="NCBI Taxonomy" id="676208"/>
    <lineage>
        <taxon>Bacteria</taxon>
        <taxon>Pseudomonadati</taxon>
        <taxon>Pseudomonadota</taxon>
        <taxon>Gammaproteobacteria</taxon>
        <taxon>Legionellales</taxon>
        <taxon>Coxiellaceae</taxon>
        <taxon>Rickettsiella</taxon>
    </lineage>
</organism>
<evidence type="ECO:0000256" key="6">
    <source>
        <dbReference type="ARBA" id="ARBA00022842"/>
    </source>
</evidence>
<dbReference type="EMBL" id="AP018005">
    <property type="protein sequence ID" value="BBB14942.1"/>
    <property type="molecule type" value="Genomic_DNA"/>
</dbReference>
<feature type="domain" description="Enolase C-terminal TIM barrel" evidence="14">
    <location>
        <begin position="145"/>
        <end position="429"/>
    </location>
</feature>
<dbReference type="GO" id="GO:0009986">
    <property type="term" value="C:cell surface"/>
    <property type="evidence" value="ECO:0007669"/>
    <property type="project" value="UniProtKB-SubCell"/>
</dbReference>
<comment type="cofactor">
    <cofactor evidence="10">
        <name>Mg(2+)</name>
        <dbReference type="ChEBI" id="CHEBI:18420"/>
    </cofactor>
    <text evidence="10">Binds a second Mg(2+) ion via substrate during catalysis.</text>
</comment>
<sequence length="433" mass="46858">MSKIKSITAYEILDSRGNPTIETELVLVSGEKVSACVPSGASTGSLEALELRDNDSNRYQRKGVLKAVHHVNSIIQKRLIGKEVDDQENLDKEMIALDGSPNKENLGANAILSVSLAIAKAAALNRGQELYEYLASLAAHPSSEKFIMPVPMMNIINGGAHADNNLDIQEFMVLPIGASSFSEALRAGVEIFQALKTSLKKKGFNTNVGDEGGFAPDLRSHSEAIDCILEAIVQAGYTAGKDIYLGLDAASTEFYKEGKYCLENKKLNQEEWIAYLENLAKQYPIISIEDGMAEADEAGWVALTQRLGKKVQLVGDDLFVTNPTLFAQGIHKRLANAILIKFNQIGTLSETLQAIALAKKANYAAIISHRSGETEDTTIADLAVGTGVGQIKTGSACRTDRVAKYNRLLRIEASLKEKSIYAGASTFSRFLNG</sequence>
<feature type="active site" description="Proton acceptor" evidence="10 11">
    <location>
        <position position="341"/>
    </location>
</feature>
<proteinExistence type="inferred from homology"/>
<evidence type="ECO:0000256" key="11">
    <source>
        <dbReference type="PIRSR" id="PIRSR001400-1"/>
    </source>
</evidence>
<dbReference type="KEGG" id="rvi:RVIR1_04290"/>
<dbReference type="SFLD" id="SFLDF00002">
    <property type="entry name" value="enolase"/>
    <property type="match status" value="1"/>
</dbReference>
<dbReference type="GO" id="GO:0004634">
    <property type="term" value="F:phosphopyruvate hydratase activity"/>
    <property type="evidence" value="ECO:0007669"/>
    <property type="project" value="UniProtKB-UniRule"/>
</dbReference>
<dbReference type="InterPro" id="IPR020810">
    <property type="entry name" value="Enolase_C"/>
</dbReference>
<dbReference type="NCBIfam" id="TIGR01060">
    <property type="entry name" value="eno"/>
    <property type="match status" value="1"/>
</dbReference>
<comment type="pathway">
    <text evidence="1 10">Carbohydrate degradation; glycolysis; pyruvate from D-glyceraldehyde 3-phosphate: step 4/5.</text>
</comment>
<dbReference type="SFLD" id="SFLDG00178">
    <property type="entry name" value="enolase"/>
    <property type="match status" value="1"/>
</dbReference>
<evidence type="ECO:0000256" key="2">
    <source>
        <dbReference type="ARBA" id="ARBA00009604"/>
    </source>
</evidence>
<evidence type="ECO:0000259" key="14">
    <source>
        <dbReference type="SMART" id="SM01192"/>
    </source>
</evidence>
<dbReference type="InterPro" id="IPR020811">
    <property type="entry name" value="Enolase_N"/>
</dbReference>
<dbReference type="OrthoDB" id="9804716at2"/>
<keyword evidence="8 10" id="KW-0456">Lyase</keyword>
<keyword evidence="10 13" id="KW-0479">Metal-binding</keyword>
<reference evidence="16 17" key="1">
    <citation type="submission" date="2017-03" db="EMBL/GenBank/DDBJ databases">
        <title>The genome sequence of Candidatus Rickettsiella viridis.</title>
        <authorList>
            <person name="Nikoh N."/>
            <person name="Tsuchida T."/>
            <person name="Yamaguchi K."/>
            <person name="Maeda T."/>
            <person name="Shigenobu S."/>
            <person name="Fukatsu T."/>
        </authorList>
    </citation>
    <scope>NUCLEOTIDE SEQUENCE [LARGE SCALE GENOMIC DNA]</scope>
    <source>
        <strain evidence="16 17">Ap-RA04</strain>
    </source>
</reference>
<dbReference type="PIRSF" id="PIRSF001400">
    <property type="entry name" value="Enolase"/>
    <property type="match status" value="1"/>
</dbReference>
<dbReference type="Gene3D" id="3.20.20.120">
    <property type="entry name" value="Enolase-like C-terminal domain"/>
    <property type="match status" value="1"/>
</dbReference>
<evidence type="ECO:0000259" key="15">
    <source>
        <dbReference type="SMART" id="SM01193"/>
    </source>
</evidence>
<comment type="function">
    <text evidence="9 10">Catalyzes the reversible conversion of 2-phosphoglycerate (2-PG) into phosphoenolpyruvate (PEP). It is essential for the degradation of carbohydrates via glycolysis.</text>
</comment>
<feature type="binding site" evidence="10">
    <location>
        <position position="341"/>
    </location>
    <ligand>
        <name>(2R)-2-phosphoglycerate</name>
        <dbReference type="ChEBI" id="CHEBI:58289"/>
    </ligand>
</feature>
<dbReference type="InterPro" id="IPR020809">
    <property type="entry name" value="Enolase_CS"/>
</dbReference>
<keyword evidence="5 10" id="KW-0964">Secreted</keyword>
<feature type="active site" description="Proton donor" evidence="10 11">
    <location>
        <position position="211"/>
    </location>
</feature>
<evidence type="ECO:0000256" key="3">
    <source>
        <dbReference type="ARBA" id="ARBA00012058"/>
    </source>
</evidence>
<dbReference type="SMART" id="SM01193">
    <property type="entry name" value="Enolase_N"/>
    <property type="match status" value="1"/>
</dbReference>
<evidence type="ECO:0000313" key="17">
    <source>
        <dbReference type="Proteomes" id="UP000282483"/>
    </source>
</evidence>
<feature type="binding site" evidence="12">
    <location>
        <position position="289"/>
    </location>
    <ligand>
        <name>substrate</name>
    </ligand>
</feature>
<dbReference type="SUPFAM" id="SSF54826">
    <property type="entry name" value="Enolase N-terminal domain-like"/>
    <property type="match status" value="1"/>
</dbReference>
<dbReference type="GO" id="GO:0000015">
    <property type="term" value="C:phosphopyruvate hydratase complex"/>
    <property type="evidence" value="ECO:0007669"/>
    <property type="project" value="InterPro"/>
</dbReference>
<dbReference type="EC" id="4.2.1.11" evidence="3 10"/>
<feature type="binding site" evidence="10">
    <location>
        <position position="392"/>
    </location>
    <ligand>
        <name>(2R)-2-phosphoglycerate</name>
        <dbReference type="ChEBI" id="CHEBI:58289"/>
    </ligand>
</feature>
<dbReference type="SUPFAM" id="SSF51604">
    <property type="entry name" value="Enolase C-terminal domain-like"/>
    <property type="match status" value="1"/>
</dbReference>
<dbReference type="HAMAP" id="MF_00318">
    <property type="entry name" value="Enolase"/>
    <property type="match status" value="1"/>
</dbReference>
<evidence type="ECO:0000256" key="1">
    <source>
        <dbReference type="ARBA" id="ARBA00005031"/>
    </source>
</evidence>
<evidence type="ECO:0000256" key="9">
    <source>
        <dbReference type="ARBA" id="ARBA00045763"/>
    </source>
</evidence>
<dbReference type="Pfam" id="PF00113">
    <property type="entry name" value="Enolase_C"/>
    <property type="match status" value="1"/>
</dbReference>
<dbReference type="PRINTS" id="PR00148">
    <property type="entry name" value="ENOLASE"/>
</dbReference>
<feature type="binding site" evidence="12">
    <location>
        <position position="316"/>
    </location>
    <ligand>
        <name>substrate</name>
    </ligand>
</feature>
<dbReference type="InterPro" id="IPR000941">
    <property type="entry name" value="Enolase"/>
</dbReference>
<evidence type="ECO:0000256" key="13">
    <source>
        <dbReference type="PIRSR" id="PIRSR001400-3"/>
    </source>
</evidence>
<dbReference type="UniPathway" id="UPA00109">
    <property type="reaction ID" value="UER00187"/>
</dbReference>
<dbReference type="SMART" id="SM01192">
    <property type="entry name" value="Enolase_C"/>
    <property type="match status" value="1"/>
</dbReference>
<feature type="binding site" evidence="12">
    <location>
        <position position="161"/>
    </location>
    <ligand>
        <name>substrate</name>
    </ligand>
</feature>
<evidence type="ECO:0000256" key="7">
    <source>
        <dbReference type="ARBA" id="ARBA00023152"/>
    </source>
</evidence>
<dbReference type="Proteomes" id="UP000282483">
    <property type="component" value="Chromosome"/>
</dbReference>
<dbReference type="RefSeq" id="WP_126322448.1">
    <property type="nucleotide sequence ID" value="NZ_AP018005.1"/>
</dbReference>
<evidence type="ECO:0000313" key="16">
    <source>
        <dbReference type="EMBL" id="BBB14942.1"/>
    </source>
</evidence>
<feature type="binding site" evidence="10">
    <location>
        <position position="370"/>
    </location>
    <ligand>
        <name>(2R)-2-phosphoglycerate</name>
        <dbReference type="ChEBI" id="CHEBI:58289"/>
    </ligand>
</feature>
<name>A0A2Z5V388_9COXI</name>
<keyword evidence="7 10" id="KW-0324">Glycolysis</keyword>
<evidence type="ECO:0000256" key="12">
    <source>
        <dbReference type="PIRSR" id="PIRSR001400-2"/>
    </source>
</evidence>